<evidence type="ECO:0000256" key="11">
    <source>
        <dbReference type="RuleBase" id="RU003616"/>
    </source>
</evidence>
<comment type="function">
    <text evidence="1">Component of the outer dense fibers (ODF) of spermatozoa. ODF are filamentous structures located on the outside of the axoneme in the midpiece and principal piece of the mammalian sperm tail and may help to maintain the passive elastic structures and elastic recoil of the sperm tail.</text>
</comment>
<evidence type="ECO:0000256" key="8">
    <source>
        <dbReference type="ARBA" id="ARBA00022871"/>
    </source>
</evidence>
<keyword evidence="6" id="KW-0221">Differentiation</keyword>
<evidence type="ECO:0000256" key="2">
    <source>
        <dbReference type="ARBA" id="ARBA00004230"/>
    </source>
</evidence>
<dbReference type="Pfam" id="PF00011">
    <property type="entry name" value="HSP20"/>
    <property type="match status" value="1"/>
</dbReference>
<evidence type="ECO:0000256" key="7">
    <source>
        <dbReference type="ARBA" id="ARBA00022846"/>
    </source>
</evidence>
<organism evidence="13 14">
    <name type="scientific">Willisornis vidua</name>
    <name type="common">Xingu scale-backed antbird</name>
    <dbReference type="NCBI Taxonomy" id="1566151"/>
    <lineage>
        <taxon>Eukaryota</taxon>
        <taxon>Metazoa</taxon>
        <taxon>Chordata</taxon>
        <taxon>Craniata</taxon>
        <taxon>Vertebrata</taxon>
        <taxon>Euteleostomi</taxon>
        <taxon>Archelosauria</taxon>
        <taxon>Archosauria</taxon>
        <taxon>Dinosauria</taxon>
        <taxon>Saurischia</taxon>
        <taxon>Theropoda</taxon>
        <taxon>Coelurosauria</taxon>
        <taxon>Aves</taxon>
        <taxon>Neognathae</taxon>
        <taxon>Neoaves</taxon>
        <taxon>Telluraves</taxon>
        <taxon>Australaves</taxon>
        <taxon>Passeriformes</taxon>
        <taxon>Thamnophilidae</taxon>
        <taxon>Willisornis</taxon>
    </lineage>
</organism>
<feature type="domain" description="SHSP" evidence="12">
    <location>
        <begin position="76"/>
        <end position="181"/>
    </location>
</feature>
<keyword evidence="9" id="KW-0969">Cilium</keyword>
<dbReference type="Proteomes" id="UP001145742">
    <property type="component" value="Unassembled WGS sequence"/>
</dbReference>
<dbReference type="Gene3D" id="2.60.40.790">
    <property type="match status" value="1"/>
</dbReference>
<evidence type="ECO:0000313" key="14">
    <source>
        <dbReference type="Proteomes" id="UP001145742"/>
    </source>
</evidence>
<keyword evidence="8" id="KW-0744">Spermatogenesis</keyword>
<dbReference type="InterPro" id="IPR002068">
    <property type="entry name" value="A-crystallin/Hsp20_dom"/>
</dbReference>
<comment type="subcellular location">
    <subcellularLocation>
        <location evidence="2">Cell projection</location>
        <location evidence="2">Cilium</location>
        <location evidence="2">Flagellum</location>
    </subcellularLocation>
    <subcellularLocation>
        <location evidence="3">Cytoplasm</location>
        <location evidence="3">Cytoskeleton</location>
        <location evidence="3">Microtubule organizing center</location>
        <location evidence="3">Centrosome</location>
    </subcellularLocation>
</comment>
<evidence type="ECO:0000313" key="13">
    <source>
        <dbReference type="EMBL" id="KAJ7413228.1"/>
    </source>
</evidence>
<dbReference type="PANTHER" id="PTHR17125">
    <property type="entry name" value="OUTER DENSE FIBER PROTEIN 1"/>
    <property type="match status" value="1"/>
</dbReference>
<protein>
    <recommendedName>
        <fullName evidence="4">Outer dense fiber protein 1</fullName>
    </recommendedName>
</protein>
<sequence length="181" mass="20983">MSAPGHFSEDTSRHLRRIQRQMRLLDLRLQLLRERVHAARLQRMMAFHHCCLHLPEPRSLARRTLSAGLDLERRMNSSRIQRPGRMLNSSHDRSHVALVDVKGFDPKDVTVKVKDGKVTVLAEHREERNTSVSKTRNYRKFMKEFNLPPGVSEDEVTYSLEPNSIMRIEAAPKGCSQLTNY</sequence>
<evidence type="ECO:0000256" key="4">
    <source>
        <dbReference type="ARBA" id="ARBA00019020"/>
    </source>
</evidence>
<name>A0ABQ9D284_9PASS</name>
<dbReference type="PANTHER" id="PTHR17125:SF2">
    <property type="entry name" value="OUTER DENSE FIBER PROTEIN 1"/>
    <property type="match status" value="1"/>
</dbReference>
<dbReference type="EMBL" id="WHWB01034150">
    <property type="protein sequence ID" value="KAJ7413228.1"/>
    <property type="molecule type" value="Genomic_DNA"/>
</dbReference>
<evidence type="ECO:0000259" key="12">
    <source>
        <dbReference type="PROSITE" id="PS01031"/>
    </source>
</evidence>
<evidence type="ECO:0000256" key="1">
    <source>
        <dbReference type="ARBA" id="ARBA00001979"/>
    </source>
</evidence>
<evidence type="ECO:0000256" key="3">
    <source>
        <dbReference type="ARBA" id="ARBA00004300"/>
    </source>
</evidence>
<dbReference type="SUPFAM" id="SSF49764">
    <property type="entry name" value="HSP20-like chaperones"/>
    <property type="match status" value="1"/>
</dbReference>
<gene>
    <name evidence="13" type="primary">ODF1</name>
    <name evidence="13" type="ORF">WISP_91464</name>
</gene>
<keyword evidence="9" id="KW-0966">Cell projection</keyword>
<dbReference type="InterPro" id="IPR037389">
    <property type="entry name" value="ODFP"/>
</dbReference>
<keyword evidence="14" id="KW-1185">Reference proteome</keyword>
<evidence type="ECO:0000256" key="9">
    <source>
        <dbReference type="ARBA" id="ARBA00023069"/>
    </source>
</evidence>
<keyword evidence="7" id="KW-0282">Flagellum</keyword>
<keyword evidence="5" id="KW-0217">Developmental protein</keyword>
<accession>A0ABQ9D284</accession>
<evidence type="ECO:0000256" key="5">
    <source>
        <dbReference type="ARBA" id="ARBA00022473"/>
    </source>
</evidence>
<evidence type="ECO:0000256" key="10">
    <source>
        <dbReference type="PROSITE-ProRule" id="PRU00285"/>
    </source>
</evidence>
<comment type="similarity">
    <text evidence="10 11">Belongs to the small heat shock protein (HSP20) family.</text>
</comment>
<reference evidence="13" key="1">
    <citation type="submission" date="2019-10" db="EMBL/GenBank/DDBJ databases">
        <authorList>
            <person name="Soares A.E.R."/>
            <person name="Aleixo A."/>
            <person name="Schneider P."/>
            <person name="Miyaki C.Y."/>
            <person name="Schneider M.P."/>
            <person name="Mello C."/>
            <person name="Vasconcelos A.T.R."/>
        </authorList>
    </citation>
    <scope>NUCLEOTIDE SEQUENCE</scope>
    <source>
        <tissue evidence="13">Muscle</tissue>
    </source>
</reference>
<dbReference type="InterPro" id="IPR008978">
    <property type="entry name" value="HSP20-like_chaperone"/>
</dbReference>
<evidence type="ECO:0000256" key="6">
    <source>
        <dbReference type="ARBA" id="ARBA00022782"/>
    </source>
</evidence>
<dbReference type="PROSITE" id="PS01031">
    <property type="entry name" value="SHSP"/>
    <property type="match status" value="1"/>
</dbReference>
<proteinExistence type="inferred from homology"/>
<comment type="caution">
    <text evidence="13">The sequence shown here is derived from an EMBL/GenBank/DDBJ whole genome shotgun (WGS) entry which is preliminary data.</text>
</comment>